<dbReference type="Pfam" id="PF25133">
    <property type="entry name" value="TYW2_N_2"/>
    <property type="match status" value="1"/>
</dbReference>
<dbReference type="AlphaFoldDB" id="A0ABD0XB76"/>
<comment type="function">
    <text evidence="8">S-adenosyl-L-methionine-dependent transferase that acts as a component of the wybutosine biosynthesis pathway. Wybutosine is a hyper modified guanosine with a tricyclic base found at the 3'-position adjacent to the anticodon of eukaryotic phenylalanine tRNA. Catalyzes the transfer of the alpha-amino-alpha-carboxypropyl (acp) group from S-adenosyl-L-methionine to the C-7 position of 4-demethylwyosine (imG-14) to produce wybutosine-86.</text>
</comment>
<evidence type="ECO:0000256" key="5">
    <source>
        <dbReference type="ARBA" id="ARBA00022691"/>
    </source>
</evidence>
<dbReference type="InterPro" id="IPR056745">
    <property type="entry name" value="TYW2_N"/>
</dbReference>
<dbReference type="EC" id="2.5.1.114" evidence="2"/>
<comment type="pathway">
    <text evidence="1">tRNA modification; wybutosine-tRNA(Phe) biosynthesis.</text>
</comment>
<dbReference type="GO" id="GO:0006400">
    <property type="term" value="P:tRNA modification"/>
    <property type="evidence" value="ECO:0007669"/>
    <property type="project" value="UniProtKB-ARBA"/>
</dbReference>
<evidence type="ECO:0000256" key="2">
    <source>
        <dbReference type="ARBA" id="ARBA00012265"/>
    </source>
</evidence>
<evidence type="ECO:0000256" key="9">
    <source>
        <dbReference type="ARBA" id="ARBA00049400"/>
    </source>
</evidence>
<proteinExistence type="predicted"/>
<evidence type="ECO:0000256" key="4">
    <source>
        <dbReference type="ARBA" id="ARBA00022679"/>
    </source>
</evidence>
<dbReference type="FunFam" id="3.30.300.110:FF:000002">
    <property type="entry name" value="tRNA wybutosine-synthesizing protein 2 homolog"/>
    <property type="match status" value="1"/>
</dbReference>
<comment type="catalytic activity">
    <reaction evidence="9">
        <text>4-demethylwyosine(37) in tRNA(Phe) + S-adenosyl-L-methionine = 4-demethyl-7-[(3S)-3-amino-3-carboxypropyl]wyosine(37) in tRNA(Phe) + S-methyl-5'-thioadenosine + H(+)</text>
        <dbReference type="Rhea" id="RHEA:36355"/>
        <dbReference type="Rhea" id="RHEA-COMP:10164"/>
        <dbReference type="Rhea" id="RHEA-COMP:10378"/>
        <dbReference type="ChEBI" id="CHEBI:15378"/>
        <dbReference type="ChEBI" id="CHEBI:17509"/>
        <dbReference type="ChEBI" id="CHEBI:59789"/>
        <dbReference type="ChEBI" id="CHEBI:64315"/>
        <dbReference type="ChEBI" id="CHEBI:73550"/>
        <dbReference type="EC" id="2.5.1.114"/>
    </reaction>
</comment>
<evidence type="ECO:0000313" key="12">
    <source>
        <dbReference type="Proteomes" id="UP001557470"/>
    </source>
</evidence>
<evidence type="ECO:0000313" key="11">
    <source>
        <dbReference type="EMBL" id="KAL0974108.1"/>
    </source>
</evidence>
<sequence length="404" mass="45919">MDGTPSLMVQKRHAQQCRKHLQAQGVLDLRFCMQKHSNGTVTLPIIPSCLDQLDIQSLQNRVGSTCKIVKIEAPQLSKRERRTSSSDKLVIFLQDLLESHGERLTNDLKEDIHHSYQRHGDLVLLGENMFSRPVWKKIGPDLWSTVAQALGADRLAKISRISRDDFRTPRVTMLVGKESWVTHVDNKIRYEFDVTRCMFSAGNITEKLRVASFNCSGETVVDLYAGIGYFTLPYLVHARTSHVHACEWNPDAVKSLHRNLEINGVSHRCTVHHGDNRQLLLCDLADRVNLGLIPSAEDGWPVACRLLRQRTGGMLHIHQNVTTPPQHPVKEKVDIYRDQDEVSPKRNDREAWGVWAKDTAARIASLLQDINGALWTTDIKHIEHVKSYAPHIHHIVLDLDCRPV</sequence>
<dbReference type="PROSITE" id="PS51684">
    <property type="entry name" value="SAM_MT_TRM5_TYW2"/>
    <property type="match status" value="1"/>
</dbReference>
<evidence type="ECO:0000256" key="7">
    <source>
        <dbReference type="ARBA" id="ARBA00031315"/>
    </source>
</evidence>
<dbReference type="Pfam" id="PF25132">
    <property type="entry name" value="TYW2_N"/>
    <property type="match status" value="1"/>
</dbReference>
<name>A0ABD0XB76_UMBPY</name>
<dbReference type="InterPro" id="IPR056743">
    <property type="entry name" value="TRM5-TYW2-like_MTfase"/>
</dbReference>
<keyword evidence="5" id="KW-0949">S-adenosyl-L-methionine</keyword>
<protein>
    <recommendedName>
        <fullName evidence="3">tRNA wybutosine-synthesizing protein 2 homolog</fullName>
        <ecNumber evidence="2">2.5.1.114</ecNumber>
    </recommendedName>
    <alternativeName>
        <fullName evidence="7">tRNA(Phe) (4-demethylwyosine(37)-C(7)) aminocarboxypropyltransferase</fullName>
    </alternativeName>
</protein>
<dbReference type="EMBL" id="JAGEUA010000006">
    <property type="protein sequence ID" value="KAL0974108.1"/>
    <property type="molecule type" value="Genomic_DNA"/>
</dbReference>
<dbReference type="Gene3D" id="3.40.50.150">
    <property type="entry name" value="Vaccinia Virus protein VP39"/>
    <property type="match status" value="1"/>
</dbReference>
<keyword evidence="12" id="KW-1185">Reference proteome</keyword>
<reference evidence="11 12" key="1">
    <citation type="submission" date="2024-06" db="EMBL/GenBank/DDBJ databases">
        <authorList>
            <person name="Pan Q."/>
            <person name="Wen M."/>
            <person name="Jouanno E."/>
            <person name="Zahm M."/>
            <person name="Klopp C."/>
            <person name="Cabau C."/>
            <person name="Louis A."/>
            <person name="Berthelot C."/>
            <person name="Parey E."/>
            <person name="Roest Crollius H."/>
            <person name="Montfort J."/>
            <person name="Robinson-Rechavi M."/>
            <person name="Bouchez O."/>
            <person name="Lampietro C."/>
            <person name="Lopez Roques C."/>
            <person name="Donnadieu C."/>
            <person name="Postlethwait J."/>
            <person name="Bobe J."/>
            <person name="Verreycken H."/>
            <person name="Guiguen Y."/>
        </authorList>
    </citation>
    <scope>NUCLEOTIDE SEQUENCE [LARGE SCALE GENOMIC DNA]</scope>
    <source>
        <strain evidence="11">Up_M1</strain>
        <tissue evidence="11">Testis</tissue>
    </source>
</reference>
<dbReference type="PANTHER" id="PTHR23245">
    <property type="entry name" value="TRNA METHYLTRANSFERASE"/>
    <property type="match status" value="1"/>
</dbReference>
<dbReference type="FunFam" id="3.40.50.150:FF:000201">
    <property type="entry name" value="tRNA wybutosine-synthesizing protein 2 homolog"/>
    <property type="match status" value="1"/>
</dbReference>
<feature type="domain" description="SAM-dependent methyltransferase TRM5/TYW2-type" evidence="10">
    <location>
        <begin position="116"/>
        <end position="403"/>
    </location>
</feature>
<evidence type="ECO:0000256" key="8">
    <source>
        <dbReference type="ARBA" id="ARBA00037786"/>
    </source>
</evidence>
<dbReference type="InterPro" id="IPR030382">
    <property type="entry name" value="MeTrfase_TRM5/TYW2"/>
</dbReference>
<dbReference type="PANTHER" id="PTHR23245:SF25">
    <property type="entry name" value="TRNA WYBUTOSINE-SYNTHESIZING PROTEIN 2 HOMOLOG"/>
    <property type="match status" value="1"/>
</dbReference>
<comment type="caution">
    <text evidence="11">The sequence shown here is derived from an EMBL/GenBank/DDBJ whole genome shotgun (WGS) entry which is preliminary data.</text>
</comment>
<evidence type="ECO:0000259" key="10">
    <source>
        <dbReference type="PROSITE" id="PS51684"/>
    </source>
</evidence>
<gene>
    <name evidence="11" type="ORF">UPYG_G00215460</name>
</gene>
<dbReference type="InterPro" id="IPR029063">
    <property type="entry name" value="SAM-dependent_MTases_sf"/>
</dbReference>
<evidence type="ECO:0000256" key="3">
    <source>
        <dbReference type="ARBA" id="ARBA00017179"/>
    </source>
</evidence>
<dbReference type="GO" id="GO:0102522">
    <property type="term" value="F:tRNA 4-demethylwyosine alpha-amino-alpha-carboxypropyltransferase activity"/>
    <property type="evidence" value="ECO:0007669"/>
    <property type="project" value="UniProtKB-EC"/>
</dbReference>
<dbReference type="Pfam" id="PF02475">
    <property type="entry name" value="TRM5-TYW2_MTfase"/>
    <property type="match status" value="1"/>
</dbReference>
<dbReference type="InterPro" id="IPR056744">
    <property type="entry name" value="TRM5/TYW2-like_N"/>
</dbReference>
<evidence type="ECO:0000256" key="6">
    <source>
        <dbReference type="ARBA" id="ARBA00022694"/>
    </source>
</evidence>
<keyword evidence="4" id="KW-0808">Transferase</keyword>
<dbReference type="SUPFAM" id="SSF53335">
    <property type="entry name" value="S-adenosyl-L-methionine-dependent methyltransferases"/>
    <property type="match status" value="1"/>
</dbReference>
<evidence type="ECO:0000256" key="1">
    <source>
        <dbReference type="ARBA" id="ARBA00004797"/>
    </source>
</evidence>
<accession>A0ABD0XB76</accession>
<dbReference type="CDD" id="cd02440">
    <property type="entry name" value="AdoMet_MTases"/>
    <property type="match status" value="1"/>
</dbReference>
<dbReference type="Proteomes" id="UP001557470">
    <property type="component" value="Unassembled WGS sequence"/>
</dbReference>
<dbReference type="Gene3D" id="3.30.300.110">
    <property type="entry name" value="Met-10+ protein-like domains"/>
    <property type="match status" value="1"/>
</dbReference>
<keyword evidence="6" id="KW-0819">tRNA processing</keyword>
<organism evidence="11 12">
    <name type="scientific">Umbra pygmaea</name>
    <name type="common">Eastern mudminnow</name>
    <dbReference type="NCBI Taxonomy" id="75934"/>
    <lineage>
        <taxon>Eukaryota</taxon>
        <taxon>Metazoa</taxon>
        <taxon>Chordata</taxon>
        <taxon>Craniata</taxon>
        <taxon>Vertebrata</taxon>
        <taxon>Euteleostomi</taxon>
        <taxon>Actinopterygii</taxon>
        <taxon>Neopterygii</taxon>
        <taxon>Teleostei</taxon>
        <taxon>Protacanthopterygii</taxon>
        <taxon>Esociformes</taxon>
        <taxon>Umbridae</taxon>
        <taxon>Umbra</taxon>
    </lineage>
</organism>